<keyword evidence="2" id="KW-0472">Membrane</keyword>
<accession>A0A7C8NWL5</accession>
<name>A0A7C8NWL5_ORBOL</name>
<feature type="compositionally biased region" description="Basic residues" evidence="1">
    <location>
        <begin position="127"/>
        <end position="138"/>
    </location>
</feature>
<feature type="transmembrane region" description="Helical" evidence="2">
    <location>
        <begin position="188"/>
        <end position="208"/>
    </location>
</feature>
<sequence>MDDSEDRRHSLETVSDSESARGTIVLYHSTSSSVSEQESEAAEKVELIAPDPRIESKYKKSRAKKDKLKRVLRSIYDINPDPRVPSRRQLSNQFWETRFEKNKVFQNNPDYTFESDGESDDEEAMRRPRGPRRGRGSRYYKKVHGMRPTLRTYVVDEDGEKYWYLDKQGRIIRCMFNCCEGFVGEIRIYTFFLLSMFYLGCWILFYTAHAASWGNRVKPFLVGSWTEVHTYPYGGPTVTRTITGHIVTYGTPRRYTATTTTAPDYEPIKTPDIGVWTPGSQFIELARALSIHSMNTLGIP</sequence>
<reference evidence="3 4" key="1">
    <citation type="submission" date="2019-06" db="EMBL/GenBank/DDBJ databases">
        <authorList>
            <person name="Palmer J.M."/>
        </authorList>
    </citation>
    <scope>NUCLEOTIDE SEQUENCE [LARGE SCALE GENOMIC DNA]</scope>
    <source>
        <strain evidence="3 4">TWF102</strain>
    </source>
</reference>
<feature type="region of interest" description="Disordered" evidence="1">
    <location>
        <begin position="108"/>
        <end position="138"/>
    </location>
</feature>
<organism evidence="3 4">
    <name type="scientific">Orbilia oligospora</name>
    <name type="common">Nematode-trapping fungus</name>
    <name type="synonym">Arthrobotrys oligospora</name>
    <dbReference type="NCBI Taxonomy" id="2813651"/>
    <lineage>
        <taxon>Eukaryota</taxon>
        <taxon>Fungi</taxon>
        <taxon>Dikarya</taxon>
        <taxon>Ascomycota</taxon>
        <taxon>Pezizomycotina</taxon>
        <taxon>Orbiliomycetes</taxon>
        <taxon>Orbiliales</taxon>
        <taxon>Orbiliaceae</taxon>
        <taxon>Orbilia</taxon>
    </lineage>
</organism>
<feature type="compositionally biased region" description="Basic and acidic residues" evidence="1">
    <location>
        <begin position="1"/>
        <end position="11"/>
    </location>
</feature>
<dbReference type="AlphaFoldDB" id="A0A7C8NWL5"/>
<protein>
    <submittedName>
        <fullName evidence="3">Uncharacterized protein</fullName>
    </submittedName>
</protein>
<dbReference type="Proteomes" id="UP000475325">
    <property type="component" value="Unassembled WGS sequence"/>
</dbReference>
<feature type="region of interest" description="Disordered" evidence="1">
    <location>
        <begin position="1"/>
        <end position="24"/>
    </location>
</feature>
<evidence type="ECO:0000313" key="4">
    <source>
        <dbReference type="Proteomes" id="UP000475325"/>
    </source>
</evidence>
<dbReference type="EMBL" id="WIQW01000002">
    <property type="protein sequence ID" value="KAF3112833.1"/>
    <property type="molecule type" value="Genomic_DNA"/>
</dbReference>
<keyword evidence="2" id="KW-0812">Transmembrane</keyword>
<comment type="caution">
    <text evidence="3">The sequence shown here is derived from an EMBL/GenBank/DDBJ whole genome shotgun (WGS) entry which is preliminary data.</text>
</comment>
<proteinExistence type="predicted"/>
<keyword evidence="2" id="KW-1133">Transmembrane helix</keyword>
<evidence type="ECO:0000313" key="3">
    <source>
        <dbReference type="EMBL" id="KAF3112833.1"/>
    </source>
</evidence>
<evidence type="ECO:0000256" key="2">
    <source>
        <dbReference type="SAM" id="Phobius"/>
    </source>
</evidence>
<gene>
    <name evidence="3" type="ORF">TWF102_004227</name>
</gene>
<evidence type="ECO:0000256" key="1">
    <source>
        <dbReference type="SAM" id="MobiDB-lite"/>
    </source>
</evidence>
<feature type="compositionally biased region" description="Acidic residues" evidence="1">
    <location>
        <begin position="113"/>
        <end position="123"/>
    </location>
</feature>